<dbReference type="EMBL" id="RWGY01000029">
    <property type="protein sequence ID" value="TVU18534.1"/>
    <property type="molecule type" value="Genomic_DNA"/>
</dbReference>
<dbReference type="SUPFAM" id="SSF53474">
    <property type="entry name" value="alpha/beta-Hydrolases"/>
    <property type="match status" value="1"/>
</dbReference>
<evidence type="ECO:0000256" key="1">
    <source>
        <dbReference type="ARBA" id="ARBA00022801"/>
    </source>
</evidence>
<dbReference type="PANTHER" id="PTHR43329">
    <property type="entry name" value="EPOXIDE HYDROLASE"/>
    <property type="match status" value="1"/>
</dbReference>
<keyword evidence="5" id="KW-1185">Reference proteome</keyword>
<keyword evidence="1" id="KW-0378">Hydrolase</keyword>
<dbReference type="InterPro" id="IPR000639">
    <property type="entry name" value="Epox_hydrolase-like"/>
</dbReference>
<evidence type="ECO:0000256" key="2">
    <source>
        <dbReference type="ARBA" id="ARBA00038334"/>
    </source>
</evidence>
<comment type="caution">
    <text evidence="4">The sequence shown here is derived from an EMBL/GenBank/DDBJ whole genome shotgun (WGS) entry which is preliminary data.</text>
</comment>
<evidence type="ECO:0000313" key="4">
    <source>
        <dbReference type="EMBL" id="TVU18534.1"/>
    </source>
</evidence>
<name>A0A5J9U4Q1_9POAL</name>
<evidence type="ECO:0000313" key="5">
    <source>
        <dbReference type="Proteomes" id="UP000324897"/>
    </source>
</evidence>
<reference evidence="4 5" key="1">
    <citation type="journal article" date="2019" name="Sci. Rep.">
        <title>A high-quality genome of Eragrostis curvula grass provides insights into Poaceae evolution and supports new strategies to enhance forage quality.</title>
        <authorList>
            <person name="Carballo J."/>
            <person name="Santos B.A.C.M."/>
            <person name="Zappacosta D."/>
            <person name="Garbus I."/>
            <person name="Selva J.P."/>
            <person name="Gallo C.A."/>
            <person name="Diaz A."/>
            <person name="Albertini E."/>
            <person name="Caccamo M."/>
            <person name="Echenique V."/>
        </authorList>
    </citation>
    <scope>NUCLEOTIDE SEQUENCE [LARGE SCALE GENOMIC DNA]</scope>
    <source>
        <strain evidence="5">cv. Victoria</strain>
        <tissue evidence="4">Leaf</tissue>
    </source>
</reference>
<feature type="domain" description="AB hydrolase-1" evidence="3">
    <location>
        <begin position="27"/>
        <end position="170"/>
    </location>
</feature>
<organism evidence="4 5">
    <name type="scientific">Eragrostis curvula</name>
    <name type="common">weeping love grass</name>
    <dbReference type="NCBI Taxonomy" id="38414"/>
    <lineage>
        <taxon>Eukaryota</taxon>
        <taxon>Viridiplantae</taxon>
        <taxon>Streptophyta</taxon>
        <taxon>Embryophyta</taxon>
        <taxon>Tracheophyta</taxon>
        <taxon>Spermatophyta</taxon>
        <taxon>Magnoliopsida</taxon>
        <taxon>Liliopsida</taxon>
        <taxon>Poales</taxon>
        <taxon>Poaceae</taxon>
        <taxon>PACMAD clade</taxon>
        <taxon>Chloridoideae</taxon>
        <taxon>Eragrostideae</taxon>
        <taxon>Eragrostidinae</taxon>
        <taxon>Eragrostis</taxon>
    </lineage>
</organism>
<dbReference type="OrthoDB" id="7130006at2759"/>
<dbReference type="InterPro" id="IPR000073">
    <property type="entry name" value="AB_hydrolase_1"/>
</dbReference>
<dbReference type="AlphaFoldDB" id="A0A5J9U4Q1"/>
<dbReference type="GO" id="GO:0016787">
    <property type="term" value="F:hydrolase activity"/>
    <property type="evidence" value="ECO:0007669"/>
    <property type="project" value="UniProtKB-KW"/>
</dbReference>
<evidence type="ECO:0000259" key="3">
    <source>
        <dbReference type="Pfam" id="PF00561"/>
    </source>
</evidence>
<comment type="similarity">
    <text evidence="2">Belongs to the AB hydrolase superfamily. Epoxide hydrolase family.</text>
</comment>
<sequence>MAITHRTVQLSTGLRMHVAEAGPAGAPVVLLLHGFPQTWYTWRHQMPALAAAGYRAVAPDMRGYGDSDVPDRGPERYTTLHVVGDLVALLNSLGKKQVFVAAHDWGAFIAWCLCQFRPDKVRAFVALSVAYNLRSAARKPVDGVRALLGDEYYVCRFQELGAIEAEFARLGTEQVTEEDIKYYASQFDKTGFIGALNYYRALNKREMIK</sequence>
<dbReference type="Gene3D" id="3.40.50.1820">
    <property type="entry name" value="alpha/beta hydrolase"/>
    <property type="match status" value="1"/>
</dbReference>
<dbReference type="Gramene" id="TVU18534">
    <property type="protein sequence ID" value="TVU18534"/>
    <property type="gene ID" value="EJB05_34639"/>
</dbReference>
<dbReference type="InterPro" id="IPR029058">
    <property type="entry name" value="AB_hydrolase_fold"/>
</dbReference>
<dbReference type="Pfam" id="PF00561">
    <property type="entry name" value="Abhydrolase_1"/>
    <property type="match status" value="1"/>
</dbReference>
<dbReference type="PRINTS" id="PR00412">
    <property type="entry name" value="EPOXHYDRLASE"/>
</dbReference>
<accession>A0A5J9U4Q1</accession>
<gene>
    <name evidence="4" type="ORF">EJB05_34639</name>
</gene>
<dbReference type="Proteomes" id="UP000324897">
    <property type="component" value="Chromosome 7"/>
</dbReference>
<protein>
    <recommendedName>
        <fullName evidence="3">AB hydrolase-1 domain-containing protein</fullName>
    </recommendedName>
</protein>
<proteinExistence type="inferred from homology"/>
<feature type="non-terminal residue" evidence="4">
    <location>
        <position position="1"/>
    </location>
</feature>